<keyword evidence="1" id="KW-0812">Transmembrane</keyword>
<proteinExistence type="predicted"/>
<evidence type="ECO:0000256" key="1">
    <source>
        <dbReference type="SAM" id="Phobius"/>
    </source>
</evidence>
<gene>
    <name evidence="2" type="ORF">B0A48_00389</name>
</gene>
<feature type="transmembrane region" description="Helical" evidence="1">
    <location>
        <begin position="32"/>
        <end position="59"/>
    </location>
</feature>
<feature type="transmembrane region" description="Helical" evidence="1">
    <location>
        <begin position="138"/>
        <end position="158"/>
    </location>
</feature>
<feature type="transmembrane region" description="Helical" evidence="1">
    <location>
        <begin position="229"/>
        <end position="247"/>
    </location>
</feature>
<feature type="transmembrane region" description="Helical" evidence="1">
    <location>
        <begin position="98"/>
        <end position="117"/>
    </location>
</feature>
<name>A0A1V8TUI6_9PEZI</name>
<dbReference type="AlphaFoldDB" id="A0A1V8TUI6"/>
<reference evidence="3" key="1">
    <citation type="submission" date="2017-03" db="EMBL/GenBank/DDBJ databases">
        <title>Genomes of endolithic fungi from Antarctica.</title>
        <authorList>
            <person name="Coleine C."/>
            <person name="Masonjones S."/>
            <person name="Stajich J.E."/>
        </authorList>
    </citation>
    <scope>NUCLEOTIDE SEQUENCE [LARGE SCALE GENOMIC DNA]</scope>
    <source>
        <strain evidence="3">CCFEE 5527</strain>
    </source>
</reference>
<dbReference type="EMBL" id="NAJO01000001">
    <property type="protein sequence ID" value="OQO15007.1"/>
    <property type="molecule type" value="Genomic_DNA"/>
</dbReference>
<evidence type="ECO:0000313" key="2">
    <source>
        <dbReference type="EMBL" id="OQO15007.1"/>
    </source>
</evidence>
<keyword evidence="1" id="KW-0472">Membrane</keyword>
<sequence length="265" mass="29805">MSNTYPSVGYSNLAINDSQSHPRQNAMALPRWLLPLSLGLLMLTGIVEMAFISSMVYWLHRFAGGEYTVATATIAGTTFTLHGKPKHFLLNQGHTSNGAAGTAFVGVGLGGILVLWLRARALRRGEYRGFTKAIYHAWLVLVVFSALLSIAALVYTYLLTYQHWGQTINIVDASLLKNQPYPNQVAYSIQAWTPENWFKAVLKLPLAQKSDRKNIWNHLYIMRAWRWNLIPLVVFGVIFAVVALLDAREKRRFMGSRRAVTKGRV</sequence>
<dbReference type="Proteomes" id="UP000192596">
    <property type="component" value="Unassembled WGS sequence"/>
</dbReference>
<evidence type="ECO:0000313" key="3">
    <source>
        <dbReference type="Proteomes" id="UP000192596"/>
    </source>
</evidence>
<dbReference type="OrthoDB" id="3597048at2759"/>
<organism evidence="2 3">
    <name type="scientific">Cryoendolithus antarcticus</name>
    <dbReference type="NCBI Taxonomy" id="1507870"/>
    <lineage>
        <taxon>Eukaryota</taxon>
        <taxon>Fungi</taxon>
        <taxon>Dikarya</taxon>
        <taxon>Ascomycota</taxon>
        <taxon>Pezizomycotina</taxon>
        <taxon>Dothideomycetes</taxon>
        <taxon>Dothideomycetidae</taxon>
        <taxon>Cladosporiales</taxon>
        <taxon>Cladosporiaceae</taxon>
        <taxon>Cryoendolithus</taxon>
    </lineage>
</organism>
<accession>A0A1V8TUI6</accession>
<protein>
    <submittedName>
        <fullName evidence="2">Uncharacterized protein</fullName>
    </submittedName>
</protein>
<comment type="caution">
    <text evidence="2">The sequence shown here is derived from an EMBL/GenBank/DDBJ whole genome shotgun (WGS) entry which is preliminary data.</text>
</comment>
<dbReference type="InParanoid" id="A0A1V8TUI6"/>
<keyword evidence="3" id="KW-1185">Reference proteome</keyword>
<keyword evidence="1" id="KW-1133">Transmembrane helix</keyword>